<keyword evidence="2" id="KW-1185">Reference proteome</keyword>
<sequence>MHILKRKDQLKKVGYFAKDACFATNANIFLAENCGSPKFECKCLHKNDANNGLRILDYWILRMVKITDESKKIVFLMCLVSILPTFFDIKSFPVTANSPILLFVKIVLRLEHVNLANIVDQKFNFTSETALDLGKALGIAT</sequence>
<dbReference type="EMBL" id="CAJVQA010015720">
    <property type="protein sequence ID" value="CAG8738865.1"/>
    <property type="molecule type" value="Genomic_DNA"/>
</dbReference>
<gene>
    <name evidence="1" type="ORF">CPELLU_LOCUS13974</name>
</gene>
<proteinExistence type="predicted"/>
<dbReference type="AlphaFoldDB" id="A0A9N9IIQ5"/>
<name>A0A9N9IIQ5_9GLOM</name>
<dbReference type="Proteomes" id="UP000789759">
    <property type="component" value="Unassembled WGS sequence"/>
</dbReference>
<evidence type="ECO:0000313" key="2">
    <source>
        <dbReference type="Proteomes" id="UP000789759"/>
    </source>
</evidence>
<evidence type="ECO:0000313" key="1">
    <source>
        <dbReference type="EMBL" id="CAG8738865.1"/>
    </source>
</evidence>
<comment type="caution">
    <text evidence="1">The sequence shown here is derived from an EMBL/GenBank/DDBJ whole genome shotgun (WGS) entry which is preliminary data.</text>
</comment>
<accession>A0A9N9IIQ5</accession>
<protein>
    <submittedName>
        <fullName evidence="1">14644_t:CDS:1</fullName>
    </submittedName>
</protein>
<dbReference type="OrthoDB" id="2392499at2759"/>
<reference evidence="1" key="1">
    <citation type="submission" date="2021-06" db="EMBL/GenBank/DDBJ databases">
        <authorList>
            <person name="Kallberg Y."/>
            <person name="Tangrot J."/>
            <person name="Rosling A."/>
        </authorList>
    </citation>
    <scope>NUCLEOTIDE SEQUENCE</scope>
    <source>
        <strain evidence="1">FL966</strain>
    </source>
</reference>
<organism evidence="1 2">
    <name type="scientific">Cetraspora pellucida</name>
    <dbReference type="NCBI Taxonomy" id="1433469"/>
    <lineage>
        <taxon>Eukaryota</taxon>
        <taxon>Fungi</taxon>
        <taxon>Fungi incertae sedis</taxon>
        <taxon>Mucoromycota</taxon>
        <taxon>Glomeromycotina</taxon>
        <taxon>Glomeromycetes</taxon>
        <taxon>Diversisporales</taxon>
        <taxon>Gigasporaceae</taxon>
        <taxon>Cetraspora</taxon>
    </lineage>
</organism>